<feature type="modified residue" description="N6-(pyridoxal phosphate)lysine" evidence="7">
    <location>
        <position position="386"/>
    </location>
</feature>
<dbReference type="PANTHER" id="PTHR45677">
    <property type="entry name" value="GLUTAMATE DECARBOXYLASE-RELATED"/>
    <property type="match status" value="1"/>
</dbReference>
<reference evidence="9" key="1">
    <citation type="submission" date="2020-11" db="EMBL/GenBank/DDBJ databases">
        <authorList>
            <person name="Tran Van P."/>
        </authorList>
    </citation>
    <scope>NUCLEOTIDE SEQUENCE</scope>
</reference>
<dbReference type="GO" id="GO:0005737">
    <property type="term" value="C:cytoplasm"/>
    <property type="evidence" value="ECO:0007669"/>
    <property type="project" value="TreeGrafter"/>
</dbReference>
<dbReference type="EMBL" id="OE181016">
    <property type="protein sequence ID" value="CAD7572408.1"/>
    <property type="molecule type" value="Genomic_DNA"/>
</dbReference>
<keyword evidence="6 8" id="KW-0456">Lyase</keyword>
<dbReference type="GO" id="GO:0019752">
    <property type="term" value="P:carboxylic acid metabolic process"/>
    <property type="evidence" value="ECO:0007669"/>
    <property type="project" value="InterPro"/>
</dbReference>
<evidence type="ECO:0000256" key="5">
    <source>
        <dbReference type="ARBA" id="ARBA00022898"/>
    </source>
</evidence>
<sequence length="579" mass="65008">MKKTRIQMSRGRSLTISEFFCGAVGLERSQLSLVRTFEELLLAPNFLEPHGQCWDILPHPNARLIVVPEPLLLSHPPPPLGTRRTRLARLSGEMAEGKLEVFLSRLTQLLKEGGAFNPHTDTPVVQFLPPDKLKEALPLELGPTPSSDEELLSLCQDVIKYSVKTSHHHFHNQLYSGTDPYGLAGAWLTEALNTNQHTFEVSPVFTLVEDAMLKHILRFVGYEDGDGIFSPGGSMSNMYGMVLARYRFMPKTKTKGISQLPPFAVFVSEESHYSIMKGAHWLGIGTDNVIKVSTDSAGRMIPDELSRSIDMIVAEGKIPFLVVATAGSTVLGAFDPLDQLADICERLNIWLHVDACWGGSLMLSRKYSHILNGLSRSDSVSWNPHKMLGAPLQCSAFLIKEKGLLHQCNSASATYLFQQDKFYDISYDTGDKSIQCGRKVDAFKLWLMWKARGDIGLERLVDNTMECARYLRDQIVNRPGFRMVVPEVQCTNVCFWYIPPALRGEEESDEWWNKVHTVAPKIKERLVRSGTLMIGYQPLAHKNLKNFFRAVSACHPPPTTADMDHTLTEIERHGKDLFT</sequence>
<dbReference type="PROSITE" id="PS00392">
    <property type="entry name" value="DDC_GAD_HDC_YDC"/>
    <property type="match status" value="1"/>
</dbReference>
<dbReference type="FunFam" id="3.40.640.10:FF:000016">
    <property type="entry name" value="Glutamate decarboxylase like 1"/>
    <property type="match status" value="1"/>
</dbReference>
<proteinExistence type="inferred from homology"/>
<comment type="subunit">
    <text evidence="3">Homodimer.</text>
</comment>
<dbReference type="Pfam" id="PF00282">
    <property type="entry name" value="Pyridoxal_deC"/>
    <property type="match status" value="1"/>
</dbReference>
<gene>
    <name evidence="9" type="ORF">TCMB3V08_LOCUS5060</name>
</gene>
<dbReference type="InterPro" id="IPR021115">
    <property type="entry name" value="Pyridoxal-P_BS"/>
</dbReference>
<evidence type="ECO:0000256" key="4">
    <source>
        <dbReference type="ARBA" id="ARBA00022793"/>
    </source>
</evidence>
<dbReference type="InterPro" id="IPR015421">
    <property type="entry name" value="PyrdxlP-dep_Trfase_major"/>
</dbReference>
<comment type="similarity">
    <text evidence="2 8">Belongs to the group II decarboxylase family.</text>
</comment>
<evidence type="ECO:0000256" key="8">
    <source>
        <dbReference type="RuleBase" id="RU000382"/>
    </source>
</evidence>
<keyword evidence="4" id="KW-0210">Decarboxylase</keyword>
<evidence type="ECO:0000256" key="7">
    <source>
        <dbReference type="PIRSR" id="PIRSR602129-50"/>
    </source>
</evidence>
<evidence type="ECO:0000256" key="1">
    <source>
        <dbReference type="ARBA" id="ARBA00001933"/>
    </source>
</evidence>
<dbReference type="GO" id="GO:0016831">
    <property type="term" value="F:carboxy-lyase activity"/>
    <property type="evidence" value="ECO:0007669"/>
    <property type="project" value="UniProtKB-KW"/>
</dbReference>
<dbReference type="InterPro" id="IPR002129">
    <property type="entry name" value="PyrdxlP-dep_de-COase"/>
</dbReference>
<comment type="cofactor">
    <cofactor evidence="1 7 8">
        <name>pyridoxal 5'-phosphate</name>
        <dbReference type="ChEBI" id="CHEBI:597326"/>
    </cofactor>
</comment>
<dbReference type="AlphaFoldDB" id="A0A7R9P7A1"/>
<dbReference type="InterPro" id="IPR015424">
    <property type="entry name" value="PyrdxlP-dep_Trfase"/>
</dbReference>
<dbReference type="SUPFAM" id="SSF53383">
    <property type="entry name" value="PLP-dependent transferases"/>
    <property type="match status" value="1"/>
</dbReference>
<dbReference type="PANTHER" id="PTHR45677:SF8">
    <property type="entry name" value="CYSTEINE SULFINIC ACID DECARBOXYLASE"/>
    <property type="match status" value="1"/>
</dbReference>
<evidence type="ECO:0000256" key="6">
    <source>
        <dbReference type="ARBA" id="ARBA00023239"/>
    </source>
</evidence>
<dbReference type="Gene3D" id="3.40.640.10">
    <property type="entry name" value="Type I PLP-dependent aspartate aminotransferase-like (Major domain)"/>
    <property type="match status" value="1"/>
</dbReference>
<dbReference type="GO" id="GO:0030170">
    <property type="term" value="F:pyridoxal phosphate binding"/>
    <property type="evidence" value="ECO:0007669"/>
    <property type="project" value="InterPro"/>
</dbReference>
<dbReference type="CDD" id="cd06450">
    <property type="entry name" value="DOPA_deC_like"/>
    <property type="match status" value="1"/>
</dbReference>
<dbReference type="Gene3D" id="3.90.1150.170">
    <property type="match status" value="1"/>
</dbReference>
<organism evidence="9">
    <name type="scientific">Timema californicum</name>
    <name type="common">California timema</name>
    <name type="synonym">Walking stick</name>
    <dbReference type="NCBI Taxonomy" id="61474"/>
    <lineage>
        <taxon>Eukaryota</taxon>
        <taxon>Metazoa</taxon>
        <taxon>Ecdysozoa</taxon>
        <taxon>Arthropoda</taxon>
        <taxon>Hexapoda</taxon>
        <taxon>Insecta</taxon>
        <taxon>Pterygota</taxon>
        <taxon>Neoptera</taxon>
        <taxon>Polyneoptera</taxon>
        <taxon>Phasmatodea</taxon>
        <taxon>Timematodea</taxon>
        <taxon>Timematoidea</taxon>
        <taxon>Timematidae</taxon>
        <taxon>Timema</taxon>
    </lineage>
</organism>
<evidence type="ECO:0000313" key="9">
    <source>
        <dbReference type="EMBL" id="CAD7572408.1"/>
    </source>
</evidence>
<protein>
    <submittedName>
        <fullName evidence="9">(California timema) hypothetical protein</fullName>
    </submittedName>
</protein>
<evidence type="ECO:0000256" key="2">
    <source>
        <dbReference type="ARBA" id="ARBA00009533"/>
    </source>
</evidence>
<accession>A0A7R9P7A1</accession>
<keyword evidence="5 7" id="KW-0663">Pyridoxal phosphate</keyword>
<name>A0A7R9P7A1_TIMCA</name>
<evidence type="ECO:0000256" key="3">
    <source>
        <dbReference type="ARBA" id="ARBA00011738"/>
    </source>
</evidence>